<protein>
    <submittedName>
        <fullName evidence="2">PTS sugar transporter subunit IIA</fullName>
    </submittedName>
</protein>
<name>A0A4Q1C7W1_9BACT</name>
<dbReference type="CDD" id="cd00211">
    <property type="entry name" value="PTS_IIA_fru"/>
    <property type="match status" value="1"/>
</dbReference>
<organism evidence="2 3">
    <name type="scientific">Oleiharenicola lentus</name>
    <dbReference type="NCBI Taxonomy" id="2508720"/>
    <lineage>
        <taxon>Bacteria</taxon>
        <taxon>Pseudomonadati</taxon>
        <taxon>Verrucomicrobiota</taxon>
        <taxon>Opitutia</taxon>
        <taxon>Opitutales</taxon>
        <taxon>Opitutaceae</taxon>
        <taxon>Oleiharenicola</taxon>
    </lineage>
</organism>
<dbReference type="EMBL" id="SDHX01000001">
    <property type="protein sequence ID" value="RXK55015.1"/>
    <property type="molecule type" value="Genomic_DNA"/>
</dbReference>
<evidence type="ECO:0000313" key="2">
    <source>
        <dbReference type="EMBL" id="RXK55015.1"/>
    </source>
</evidence>
<evidence type="ECO:0000259" key="1">
    <source>
        <dbReference type="PROSITE" id="PS51094"/>
    </source>
</evidence>
<feature type="domain" description="PTS EIIA type-2" evidence="1">
    <location>
        <begin position="7"/>
        <end position="151"/>
    </location>
</feature>
<proteinExistence type="predicted"/>
<dbReference type="PROSITE" id="PS00372">
    <property type="entry name" value="PTS_EIIA_TYPE_2_HIS"/>
    <property type="match status" value="1"/>
</dbReference>
<sequence length="159" mass="17256">MAARLSSLLAPERIVLSLQSAKRTAALQETAKLLEADPSVVNFQGFYNELLARERLDTTCLGNEVALPHARTEHVKKIVLAVGRSTNGVLFENSNQTVKLMFVLGTPKNNPTDYLILVGALCRLIKDESSRAALMAAATPEAFIATVIELENKLLGPVK</sequence>
<dbReference type="Proteomes" id="UP000290218">
    <property type="component" value="Unassembled WGS sequence"/>
</dbReference>
<keyword evidence="3" id="KW-1185">Reference proteome</keyword>
<keyword evidence="2" id="KW-0762">Sugar transport</keyword>
<dbReference type="AlphaFoldDB" id="A0A4Q1C7W1"/>
<accession>A0A4Q1C7W1</accession>
<gene>
    <name evidence="2" type="ORF">ESB00_03700</name>
</gene>
<dbReference type="OrthoDB" id="95460at2"/>
<dbReference type="PROSITE" id="PS51094">
    <property type="entry name" value="PTS_EIIA_TYPE_2"/>
    <property type="match status" value="1"/>
</dbReference>
<dbReference type="Gene3D" id="3.40.930.10">
    <property type="entry name" value="Mannitol-specific EII, Chain A"/>
    <property type="match status" value="1"/>
</dbReference>
<dbReference type="Pfam" id="PF00359">
    <property type="entry name" value="PTS_EIIA_2"/>
    <property type="match status" value="1"/>
</dbReference>
<comment type="caution">
    <text evidence="2">The sequence shown here is derived from an EMBL/GenBank/DDBJ whole genome shotgun (WGS) entry which is preliminary data.</text>
</comment>
<dbReference type="PANTHER" id="PTHR47738">
    <property type="entry name" value="PTS SYSTEM FRUCTOSE-LIKE EIIA COMPONENT-RELATED"/>
    <property type="match status" value="1"/>
</dbReference>
<dbReference type="RefSeq" id="WP_129046383.1">
    <property type="nucleotide sequence ID" value="NZ_SDHX01000001.1"/>
</dbReference>
<dbReference type="InterPro" id="IPR051541">
    <property type="entry name" value="PTS_SugarTrans_NitroReg"/>
</dbReference>
<dbReference type="SUPFAM" id="SSF55804">
    <property type="entry name" value="Phoshotransferase/anion transport protein"/>
    <property type="match status" value="1"/>
</dbReference>
<evidence type="ECO:0000313" key="3">
    <source>
        <dbReference type="Proteomes" id="UP000290218"/>
    </source>
</evidence>
<reference evidence="2 3" key="1">
    <citation type="submission" date="2019-01" db="EMBL/GenBank/DDBJ databases">
        <title>Lacunisphaera sp. strain TWA-58.</title>
        <authorList>
            <person name="Chen W.-M."/>
        </authorList>
    </citation>
    <scope>NUCLEOTIDE SEQUENCE [LARGE SCALE GENOMIC DNA]</scope>
    <source>
        <strain evidence="2 3">TWA-58</strain>
    </source>
</reference>
<keyword evidence="2" id="KW-0813">Transport</keyword>
<dbReference type="InterPro" id="IPR002178">
    <property type="entry name" value="PTS_EIIA_type-2_dom"/>
</dbReference>
<dbReference type="PANTHER" id="PTHR47738:SF2">
    <property type="entry name" value="PTS SYSTEM FRUCTOSE-LIKE EIIA COMPONENT"/>
    <property type="match status" value="1"/>
</dbReference>
<dbReference type="InterPro" id="IPR016152">
    <property type="entry name" value="PTrfase/Anion_transptr"/>
</dbReference>